<feature type="compositionally biased region" description="Low complexity" evidence="1">
    <location>
        <begin position="48"/>
        <end position="58"/>
    </location>
</feature>
<keyword evidence="2" id="KW-0812">Transmembrane</keyword>
<organism evidence="3 4">
    <name type="scientific">Prymnesium parvum</name>
    <name type="common">Toxic golden alga</name>
    <dbReference type="NCBI Taxonomy" id="97485"/>
    <lineage>
        <taxon>Eukaryota</taxon>
        <taxon>Haptista</taxon>
        <taxon>Haptophyta</taxon>
        <taxon>Prymnesiophyceae</taxon>
        <taxon>Prymnesiales</taxon>
        <taxon>Prymnesiaceae</taxon>
        <taxon>Prymnesium</taxon>
    </lineage>
</organism>
<evidence type="ECO:0000256" key="1">
    <source>
        <dbReference type="SAM" id="MobiDB-lite"/>
    </source>
</evidence>
<feature type="transmembrane region" description="Helical" evidence="2">
    <location>
        <begin position="273"/>
        <end position="291"/>
    </location>
</feature>
<evidence type="ECO:0000256" key="2">
    <source>
        <dbReference type="SAM" id="Phobius"/>
    </source>
</evidence>
<feature type="transmembrane region" description="Helical" evidence="2">
    <location>
        <begin position="217"/>
        <end position="239"/>
    </location>
</feature>
<feature type="region of interest" description="Disordered" evidence="1">
    <location>
        <begin position="1"/>
        <end position="153"/>
    </location>
</feature>
<evidence type="ECO:0008006" key="5">
    <source>
        <dbReference type="Google" id="ProtNLM"/>
    </source>
</evidence>
<reference evidence="3 4" key="1">
    <citation type="journal article" date="2024" name="Science">
        <title>Giant polyketide synthase enzymes in the biosynthesis of giant marine polyether toxins.</title>
        <authorList>
            <person name="Fallon T.R."/>
            <person name="Shende V.V."/>
            <person name="Wierzbicki I.H."/>
            <person name="Pendleton A.L."/>
            <person name="Watervoot N.F."/>
            <person name="Auber R.P."/>
            <person name="Gonzalez D.J."/>
            <person name="Wisecaver J.H."/>
            <person name="Moore B.S."/>
        </authorList>
    </citation>
    <scope>NUCLEOTIDE SEQUENCE [LARGE SCALE GENOMIC DNA]</scope>
    <source>
        <strain evidence="3 4">12B1</strain>
    </source>
</reference>
<keyword evidence="4" id="KW-1185">Reference proteome</keyword>
<protein>
    <recommendedName>
        <fullName evidence="5">DUF4267 domain-containing protein</fullName>
    </recommendedName>
</protein>
<dbReference type="Pfam" id="PF14087">
    <property type="entry name" value="DUF4267"/>
    <property type="match status" value="1"/>
</dbReference>
<feature type="transmembrane region" description="Helical" evidence="2">
    <location>
        <begin position="246"/>
        <end position="267"/>
    </location>
</feature>
<evidence type="ECO:0000313" key="3">
    <source>
        <dbReference type="EMBL" id="KAL1523897.1"/>
    </source>
</evidence>
<feature type="compositionally biased region" description="Low complexity" evidence="1">
    <location>
        <begin position="83"/>
        <end position="94"/>
    </location>
</feature>
<gene>
    <name evidence="3" type="ORF">AB1Y20_018816</name>
</gene>
<sequence length="296" mass="31119">MPAASGNGPPLRATSVHTDWRHEERAPCGTDATHHHPHRRPVHEPRDLPLLATSTLSTPDRRHTPQTLACGAPLPHGSTSAAHTTPHGTTMPPGLGFDSPGGYWASSSSGVVRKRRTAQSPARLRHATSPPPAKEEPDAMKTPSKSSPKKSWNTTLMVTPPKTLVFGAPLTKMVVVHALALSGTFILAFGLISLSIICLVTPKFAAELYGLPTGETGWVAATGLRDFAFGVSTLALFALKKSALPVFVSTLLIVPIGDLALTCALGVSAGGIVAHSIGVVCIFTLSVFLNLDCDFK</sequence>
<dbReference type="InterPro" id="IPR025363">
    <property type="entry name" value="DUF4267"/>
</dbReference>
<accession>A0AB34JSG4</accession>
<proteinExistence type="predicted"/>
<keyword evidence="2" id="KW-0472">Membrane</keyword>
<feature type="transmembrane region" description="Helical" evidence="2">
    <location>
        <begin position="174"/>
        <end position="197"/>
    </location>
</feature>
<keyword evidence="2" id="KW-1133">Transmembrane helix</keyword>
<feature type="compositionally biased region" description="Low complexity" evidence="1">
    <location>
        <begin position="141"/>
        <end position="151"/>
    </location>
</feature>
<name>A0AB34JSG4_PRYPA</name>
<evidence type="ECO:0000313" key="4">
    <source>
        <dbReference type="Proteomes" id="UP001515480"/>
    </source>
</evidence>
<dbReference type="Proteomes" id="UP001515480">
    <property type="component" value="Unassembled WGS sequence"/>
</dbReference>
<dbReference type="EMBL" id="JBGBPQ010000005">
    <property type="protein sequence ID" value="KAL1523897.1"/>
    <property type="molecule type" value="Genomic_DNA"/>
</dbReference>
<dbReference type="AlphaFoldDB" id="A0AB34JSG4"/>
<comment type="caution">
    <text evidence="3">The sequence shown here is derived from an EMBL/GenBank/DDBJ whole genome shotgun (WGS) entry which is preliminary data.</text>
</comment>